<dbReference type="AlphaFoldDB" id="A0A1M5KX60"/>
<dbReference type="RefSeq" id="WP_073089590.1">
    <property type="nucleotide sequence ID" value="NZ_FQWY01000006.1"/>
</dbReference>
<gene>
    <name evidence="2" type="ORF">SAMN02745221_00509</name>
</gene>
<name>A0A1M5KX60_9FIRM</name>
<dbReference type="OrthoDB" id="2088083at2"/>
<feature type="region of interest" description="Disordered" evidence="1">
    <location>
        <begin position="50"/>
        <end position="99"/>
    </location>
</feature>
<dbReference type="Proteomes" id="UP000242329">
    <property type="component" value="Unassembled WGS sequence"/>
</dbReference>
<evidence type="ECO:0000313" key="3">
    <source>
        <dbReference type="Proteomes" id="UP000242329"/>
    </source>
</evidence>
<dbReference type="EMBL" id="FQWY01000006">
    <property type="protein sequence ID" value="SHG57404.1"/>
    <property type="molecule type" value="Genomic_DNA"/>
</dbReference>
<protein>
    <submittedName>
        <fullName evidence="2">Uncharacterized protein</fullName>
    </submittedName>
</protein>
<evidence type="ECO:0000313" key="2">
    <source>
        <dbReference type="EMBL" id="SHG57404.1"/>
    </source>
</evidence>
<sequence length="99" mass="11435">MTIRSIDMQVLVQKIGEVAKIKQAEQSAANNRQQDFINMISQDTVRYSKTVNQTLPGEKKIVNNNEERDKRRRKKEVKKEKGDKDYPGDDRGSSIDIKI</sequence>
<feature type="compositionally biased region" description="Basic and acidic residues" evidence="1">
    <location>
        <begin position="77"/>
        <end position="99"/>
    </location>
</feature>
<reference evidence="3" key="1">
    <citation type="submission" date="2016-11" db="EMBL/GenBank/DDBJ databases">
        <authorList>
            <person name="Varghese N."/>
            <person name="Submissions S."/>
        </authorList>
    </citation>
    <scope>NUCLEOTIDE SEQUENCE [LARGE SCALE GENOMIC DNA]</scope>
    <source>
        <strain evidence="3">DSM 11003</strain>
    </source>
</reference>
<accession>A0A1M5KX60</accession>
<proteinExistence type="predicted"/>
<dbReference type="STRING" id="1123382.SAMN02745221_00509"/>
<feature type="compositionally biased region" description="Basic and acidic residues" evidence="1">
    <location>
        <begin position="57"/>
        <end position="69"/>
    </location>
</feature>
<evidence type="ECO:0000256" key="1">
    <source>
        <dbReference type="SAM" id="MobiDB-lite"/>
    </source>
</evidence>
<organism evidence="2 3">
    <name type="scientific">Thermosyntropha lipolytica DSM 11003</name>
    <dbReference type="NCBI Taxonomy" id="1123382"/>
    <lineage>
        <taxon>Bacteria</taxon>
        <taxon>Bacillati</taxon>
        <taxon>Bacillota</taxon>
        <taxon>Clostridia</taxon>
        <taxon>Eubacteriales</taxon>
        <taxon>Syntrophomonadaceae</taxon>
        <taxon>Thermosyntropha</taxon>
    </lineage>
</organism>
<keyword evidence="3" id="KW-1185">Reference proteome</keyword>